<dbReference type="RefSeq" id="WP_006982092.1">
    <property type="nucleotide sequence ID" value="NZ_ABVL01000017.1"/>
</dbReference>
<accession>B4D781</accession>
<organism evidence="2 3">
    <name type="scientific">Chthoniobacter flavus Ellin428</name>
    <dbReference type="NCBI Taxonomy" id="497964"/>
    <lineage>
        <taxon>Bacteria</taxon>
        <taxon>Pseudomonadati</taxon>
        <taxon>Verrucomicrobiota</taxon>
        <taxon>Spartobacteria</taxon>
        <taxon>Chthoniobacterales</taxon>
        <taxon>Chthoniobacteraceae</taxon>
        <taxon>Chthoniobacter</taxon>
    </lineage>
</organism>
<keyword evidence="3" id="KW-1185">Reference proteome</keyword>
<dbReference type="InParanoid" id="B4D781"/>
<protein>
    <submittedName>
        <fullName evidence="2">Uncharacterized protein</fullName>
    </submittedName>
</protein>
<dbReference type="Proteomes" id="UP000005824">
    <property type="component" value="Unassembled WGS sequence"/>
</dbReference>
<evidence type="ECO:0000256" key="1">
    <source>
        <dbReference type="SAM" id="MobiDB-lite"/>
    </source>
</evidence>
<gene>
    <name evidence="2" type="ORF">CfE428DRAFT_4771</name>
</gene>
<dbReference type="AlphaFoldDB" id="B4D781"/>
<comment type="caution">
    <text evidence="2">The sequence shown here is derived from an EMBL/GenBank/DDBJ whole genome shotgun (WGS) entry which is preliminary data.</text>
</comment>
<proteinExistence type="predicted"/>
<evidence type="ECO:0000313" key="2">
    <source>
        <dbReference type="EMBL" id="EDY17732.1"/>
    </source>
</evidence>
<sequence>MKRFRLRERPESTGPDFNFPGYTANDDPKIIILASPRPFESSSGRKRAVVHVDVSAIIIKESEFQELMQKQRAAKAARQQ</sequence>
<feature type="region of interest" description="Disordered" evidence="1">
    <location>
        <begin position="1"/>
        <end position="20"/>
    </location>
</feature>
<reference evidence="2 3" key="1">
    <citation type="journal article" date="2011" name="J. Bacteriol.">
        <title>Genome sequence of Chthoniobacter flavus Ellin428, an aerobic heterotrophic soil bacterium.</title>
        <authorList>
            <person name="Kant R."/>
            <person name="van Passel M.W."/>
            <person name="Palva A."/>
            <person name="Lucas S."/>
            <person name="Lapidus A."/>
            <person name="Glavina Del Rio T."/>
            <person name="Dalin E."/>
            <person name="Tice H."/>
            <person name="Bruce D."/>
            <person name="Goodwin L."/>
            <person name="Pitluck S."/>
            <person name="Larimer F.W."/>
            <person name="Land M.L."/>
            <person name="Hauser L."/>
            <person name="Sangwan P."/>
            <person name="de Vos W.M."/>
            <person name="Janssen P.H."/>
            <person name="Smidt H."/>
        </authorList>
    </citation>
    <scope>NUCLEOTIDE SEQUENCE [LARGE SCALE GENOMIC DNA]</scope>
    <source>
        <strain evidence="2 3">Ellin428</strain>
    </source>
</reference>
<name>B4D781_9BACT</name>
<evidence type="ECO:0000313" key="3">
    <source>
        <dbReference type="Proteomes" id="UP000005824"/>
    </source>
</evidence>
<dbReference type="EMBL" id="ABVL01000017">
    <property type="protein sequence ID" value="EDY17732.1"/>
    <property type="molecule type" value="Genomic_DNA"/>
</dbReference>